<evidence type="ECO:0000313" key="3">
    <source>
        <dbReference type="Proteomes" id="UP000242877"/>
    </source>
</evidence>
<dbReference type="PANTHER" id="PTHR31126:SF1">
    <property type="entry name" value="TYROSINE SPECIFIC PROTEIN PHOSPHATASES DOMAIN-CONTAINING PROTEIN"/>
    <property type="match status" value="1"/>
</dbReference>
<evidence type="ECO:0000313" key="2">
    <source>
        <dbReference type="EMBL" id="KZZ89245.1"/>
    </source>
</evidence>
<dbReference type="Pfam" id="PF13350">
    <property type="entry name" value="Y_phosphatase3"/>
    <property type="match status" value="1"/>
</dbReference>
<sequence length="277" mass="31246">MTADKEPKLPTPPFIILPGIDNLRDIGGYPIAPKGSVRRGFLYRSAHLASLTDETATALAKDLGIKTIYDFRSNTENERVPSCDVPGVTRVHIPVFPEKDASPEAIALRFQNYSSSESSAGYVRAYSEILSEGAKKAYRLVFEHIRDRPDEPLLFHCMGGKDRTGCFSALCLRLAGVIDDEMIVKEYALTKDGLFRLNQMFMVMLQQSPAFAENPEGTAKMLSSEPEYMRDTLKYLDETYGSVEGYMRDAVKFSDEDIEKIKRNLRSEEEPLKFEFL</sequence>
<dbReference type="InterPro" id="IPR029021">
    <property type="entry name" value="Prot-tyrosine_phosphatase-like"/>
</dbReference>
<dbReference type="EMBL" id="AZGZ01000021">
    <property type="protein sequence ID" value="KZZ89245.1"/>
    <property type="molecule type" value="Genomic_DNA"/>
</dbReference>
<dbReference type="PROSITE" id="PS00383">
    <property type="entry name" value="TYR_PHOSPHATASE_1"/>
    <property type="match status" value="1"/>
</dbReference>
<dbReference type="AlphaFoldDB" id="A0A167WT93"/>
<dbReference type="VEuPathDB" id="FungiDB:AAP_04392"/>
<keyword evidence="3" id="KW-1185">Reference proteome</keyword>
<dbReference type="GO" id="GO:0004721">
    <property type="term" value="F:phosphoprotein phosphatase activity"/>
    <property type="evidence" value="ECO:0007669"/>
    <property type="project" value="InterPro"/>
</dbReference>
<dbReference type="Gene3D" id="3.90.190.10">
    <property type="entry name" value="Protein tyrosine phosphatase superfamily"/>
    <property type="match status" value="1"/>
</dbReference>
<organism evidence="2 3">
    <name type="scientific">Ascosphaera apis ARSEF 7405</name>
    <dbReference type="NCBI Taxonomy" id="392613"/>
    <lineage>
        <taxon>Eukaryota</taxon>
        <taxon>Fungi</taxon>
        <taxon>Dikarya</taxon>
        <taxon>Ascomycota</taxon>
        <taxon>Pezizomycotina</taxon>
        <taxon>Eurotiomycetes</taxon>
        <taxon>Eurotiomycetidae</taxon>
        <taxon>Onygenales</taxon>
        <taxon>Ascosphaeraceae</taxon>
        <taxon>Ascosphaera</taxon>
    </lineage>
</organism>
<reference evidence="2 3" key="1">
    <citation type="journal article" date="2016" name="Genome Biol. Evol.">
        <title>Divergent and convergent evolution of fungal pathogenicity.</title>
        <authorList>
            <person name="Shang Y."/>
            <person name="Xiao G."/>
            <person name="Zheng P."/>
            <person name="Cen K."/>
            <person name="Zhan S."/>
            <person name="Wang C."/>
        </authorList>
    </citation>
    <scope>NUCLEOTIDE SEQUENCE [LARGE SCALE GENOMIC DNA]</scope>
    <source>
        <strain evidence="2 3">ARSEF 7405</strain>
    </source>
</reference>
<dbReference type="InterPro" id="IPR026893">
    <property type="entry name" value="Tyr/Ser_Pase_IphP-type"/>
</dbReference>
<dbReference type="Proteomes" id="UP000242877">
    <property type="component" value="Unassembled WGS sequence"/>
</dbReference>
<protein>
    <submittedName>
        <fullName evidence="2">Protein-tyrosine/Dual-specificity phosphatase</fullName>
    </submittedName>
</protein>
<feature type="domain" description="Tyrosine specific protein phosphatases" evidence="1">
    <location>
        <begin position="139"/>
        <end position="202"/>
    </location>
</feature>
<dbReference type="SUPFAM" id="SSF52799">
    <property type="entry name" value="(Phosphotyrosine protein) phosphatases II"/>
    <property type="match status" value="1"/>
</dbReference>
<dbReference type="PROSITE" id="PS50056">
    <property type="entry name" value="TYR_PHOSPHATASE_2"/>
    <property type="match status" value="1"/>
</dbReference>
<dbReference type="InterPro" id="IPR000387">
    <property type="entry name" value="Tyr_Pase_dom"/>
</dbReference>
<comment type="caution">
    <text evidence="2">The sequence shown here is derived from an EMBL/GenBank/DDBJ whole genome shotgun (WGS) entry which is preliminary data.</text>
</comment>
<accession>A0A167WT93</accession>
<gene>
    <name evidence="2" type="ORF">AAP_04392</name>
</gene>
<dbReference type="PANTHER" id="PTHR31126">
    <property type="entry name" value="TYROSINE-PROTEIN PHOSPHATASE"/>
    <property type="match status" value="1"/>
</dbReference>
<proteinExistence type="predicted"/>
<dbReference type="InterPro" id="IPR016130">
    <property type="entry name" value="Tyr_Pase_AS"/>
</dbReference>
<evidence type="ECO:0000259" key="1">
    <source>
        <dbReference type="PROSITE" id="PS50056"/>
    </source>
</evidence>
<dbReference type="OrthoDB" id="449382at2759"/>
<name>A0A167WT93_9EURO</name>